<evidence type="ECO:0000313" key="2">
    <source>
        <dbReference type="Proteomes" id="UP001328107"/>
    </source>
</evidence>
<name>A0AAN5I908_9BILA</name>
<sequence>IIYSSFIVCTDSGFTGRKGNRRRLTSIGQALDHFRLHEWACVENTREGVRVAKVAAIAKAESRILCVYFAQWKSRFLPDILTRRYAA</sequence>
<organism evidence="1 2">
    <name type="scientific">Pristionchus mayeri</name>
    <dbReference type="NCBI Taxonomy" id="1317129"/>
    <lineage>
        <taxon>Eukaryota</taxon>
        <taxon>Metazoa</taxon>
        <taxon>Ecdysozoa</taxon>
        <taxon>Nematoda</taxon>
        <taxon>Chromadorea</taxon>
        <taxon>Rhabditida</taxon>
        <taxon>Rhabditina</taxon>
        <taxon>Diplogasteromorpha</taxon>
        <taxon>Diplogasteroidea</taxon>
        <taxon>Neodiplogasteridae</taxon>
        <taxon>Pristionchus</taxon>
    </lineage>
</organism>
<reference evidence="2" key="1">
    <citation type="submission" date="2022-10" db="EMBL/GenBank/DDBJ databases">
        <title>Genome assembly of Pristionchus species.</title>
        <authorList>
            <person name="Yoshida K."/>
            <person name="Sommer R.J."/>
        </authorList>
    </citation>
    <scope>NUCLEOTIDE SEQUENCE [LARGE SCALE GENOMIC DNA]</scope>
    <source>
        <strain evidence="2">RS5460</strain>
    </source>
</reference>
<keyword evidence="2" id="KW-1185">Reference proteome</keyword>
<dbReference type="Proteomes" id="UP001328107">
    <property type="component" value="Unassembled WGS sequence"/>
</dbReference>
<proteinExistence type="predicted"/>
<feature type="non-terminal residue" evidence="1">
    <location>
        <position position="1"/>
    </location>
</feature>
<evidence type="ECO:0000313" key="1">
    <source>
        <dbReference type="EMBL" id="GMR55545.1"/>
    </source>
</evidence>
<dbReference type="EMBL" id="BTRK01000005">
    <property type="protein sequence ID" value="GMR55545.1"/>
    <property type="molecule type" value="Genomic_DNA"/>
</dbReference>
<accession>A0AAN5I908</accession>
<protein>
    <submittedName>
        <fullName evidence="1">Uncharacterized protein</fullName>
    </submittedName>
</protein>
<comment type="caution">
    <text evidence="1">The sequence shown here is derived from an EMBL/GenBank/DDBJ whole genome shotgun (WGS) entry which is preliminary data.</text>
</comment>
<gene>
    <name evidence="1" type="ORF">PMAYCL1PPCAC_25740</name>
</gene>
<feature type="non-terminal residue" evidence="1">
    <location>
        <position position="87"/>
    </location>
</feature>
<dbReference type="AlphaFoldDB" id="A0AAN5I908"/>